<dbReference type="PRINTS" id="PR00679">
    <property type="entry name" value="PROHIBITIN"/>
</dbReference>
<comment type="similarity">
    <text evidence="2 6">Belongs to the prohibitin family.</text>
</comment>
<keyword evidence="9" id="KW-1185">Reference proteome</keyword>
<protein>
    <recommendedName>
        <fullName evidence="6">Prohibitin</fullName>
    </recommendedName>
</protein>
<proteinExistence type="inferred from homology"/>
<dbReference type="InterPro" id="IPR001107">
    <property type="entry name" value="Band_7"/>
</dbReference>
<dbReference type="PANTHER" id="PTHR23222:SF1">
    <property type="entry name" value="PROHIBITIN-2"/>
    <property type="match status" value="1"/>
</dbReference>
<evidence type="ECO:0000313" key="8">
    <source>
        <dbReference type="EMBL" id="KAK4535037.1"/>
    </source>
</evidence>
<reference evidence="8 9" key="1">
    <citation type="submission" date="2022-07" db="EMBL/GenBank/DDBJ databases">
        <title>Genome-wide signatures of adaptation to extreme environments.</title>
        <authorList>
            <person name="Cho C.H."/>
            <person name="Yoon H.S."/>
        </authorList>
    </citation>
    <scope>NUCLEOTIDE SEQUENCE [LARGE SCALE GENOMIC DNA]</scope>
    <source>
        <strain evidence="8 9">DBV 063 E5</strain>
    </source>
</reference>
<evidence type="ECO:0000256" key="1">
    <source>
        <dbReference type="ARBA" id="ARBA00004273"/>
    </source>
</evidence>
<dbReference type="Proteomes" id="UP001301350">
    <property type="component" value="Unassembled WGS sequence"/>
</dbReference>
<dbReference type="EMBL" id="JANCYW010000003">
    <property type="protein sequence ID" value="KAK4535037.1"/>
    <property type="molecule type" value="Genomic_DNA"/>
</dbReference>
<accession>A0AAV9IRV9</accession>
<evidence type="ECO:0000259" key="7">
    <source>
        <dbReference type="SMART" id="SM00244"/>
    </source>
</evidence>
<gene>
    <name evidence="8" type="ORF">CDCA_CDCA03G1062</name>
</gene>
<evidence type="ECO:0000256" key="4">
    <source>
        <dbReference type="ARBA" id="ARBA00023128"/>
    </source>
</evidence>
<evidence type="ECO:0000256" key="3">
    <source>
        <dbReference type="ARBA" id="ARBA00022792"/>
    </source>
</evidence>
<dbReference type="PANTHER" id="PTHR23222">
    <property type="entry name" value="PROHIBITIN"/>
    <property type="match status" value="1"/>
</dbReference>
<dbReference type="AlphaFoldDB" id="A0AAV9IRV9"/>
<dbReference type="InterPro" id="IPR000163">
    <property type="entry name" value="Prohibitin"/>
</dbReference>
<keyword evidence="3 6" id="KW-0999">Mitochondrion inner membrane</keyword>
<organism evidence="8 9">
    <name type="scientific">Cyanidium caldarium</name>
    <name type="common">Red alga</name>
    <dbReference type="NCBI Taxonomy" id="2771"/>
    <lineage>
        <taxon>Eukaryota</taxon>
        <taxon>Rhodophyta</taxon>
        <taxon>Bangiophyceae</taxon>
        <taxon>Cyanidiales</taxon>
        <taxon>Cyanidiaceae</taxon>
        <taxon>Cyanidium</taxon>
    </lineage>
</organism>
<dbReference type="Pfam" id="PF01145">
    <property type="entry name" value="Band_7"/>
    <property type="match status" value="1"/>
</dbReference>
<keyword evidence="5" id="KW-0472">Membrane</keyword>
<name>A0AAV9IRV9_CYACA</name>
<evidence type="ECO:0000256" key="6">
    <source>
        <dbReference type="RuleBase" id="RU366048"/>
    </source>
</evidence>
<sequence length="298" mass="32999">MQGFPKLQIPRPPGGPGGVRLLSVGVTTAIGAVAFYKYALFNVEGGHRAVIFNRLVGVKPNVIPEGTHFRVPWIDMPIIYDVRAKPRSISSLTGSRDLQMVQITIRVLSRPDPRQLPTIYQTLGLDYDERVLPSIVNEVTKAVVAQFNASQLITQREQVSRLIQRNLIERAKDFNILLDDISITHLAFGKEYTAAVEAKQVAQQEAERGRFLVEKALQDKKSTIIRAQGEARSAKLIGDAMKNNPGFIELRRIEAARDIAQKIARSNNRVFLDAGTLQLDMGARGVGEEILHMPSGGK</sequence>
<dbReference type="SMART" id="SM00244">
    <property type="entry name" value="PHB"/>
    <property type="match status" value="1"/>
</dbReference>
<dbReference type="Gene3D" id="3.30.479.30">
    <property type="entry name" value="Band 7 domain"/>
    <property type="match status" value="1"/>
</dbReference>
<comment type="subcellular location">
    <subcellularLocation>
        <location evidence="1 6">Mitochondrion inner membrane</location>
    </subcellularLocation>
</comment>
<evidence type="ECO:0000256" key="5">
    <source>
        <dbReference type="ARBA" id="ARBA00023136"/>
    </source>
</evidence>
<feature type="domain" description="Band 7" evidence="7">
    <location>
        <begin position="39"/>
        <end position="200"/>
    </location>
</feature>
<dbReference type="FunFam" id="3.30.479.30:FF:000001">
    <property type="entry name" value="Prohibitin 2"/>
    <property type="match status" value="1"/>
</dbReference>
<keyword evidence="4" id="KW-0496">Mitochondrion</keyword>
<evidence type="ECO:0000256" key="2">
    <source>
        <dbReference type="ARBA" id="ARBA00009658"/>
    </source>
</evidence>
<dbReference type="InterPro" id="IPR036013">
    <property type="entry name" value="Band_7/SPFH_dom_sf"/>
</dbReference>
<dbReference type="GO" id="GO:0007005">
    <property type="term" value="P:mitochondrion organization"/>
    <property type="evidence" value="ECO:0007669"/>
    <property type="project" value="TreeGrafter"/>
</dbReference>
<dbReference type="GO" id="GO:0005743">
    <property type="term" value="C:mitochondrial inner membrane"/>
    <property type="evidence" value="ECO:0007669"/>
    <property type="project" value="UniProtKB-SubCell"/>
</dbReference>
<evidence type="ECO:0000313" key="9">
    <source>
        <dbReference type="Proteomes" id="UP001301350"/>
    </source>
</evidence>
<dbReference type="CDD" id="cd03401">
    <property type="entry name" value="SPFH_prohibitin"/>
    <property type="match status" value="1"/>
</dbReference>
<dbReference type="SUPFAM" id="SSF117892">
    <property type="entry name" value="Band 7/SPFH domain"/>
    <property type="match status" value="1"/>
</dbReference>
<comment type="caution">
    <text evidence="8">The sequence shown here is derived from an EMBL/GenBank/DDBJ whole genome shotgun (WGS) entry which is preliminary data.</text>
</comment>